<dbReference type="InterPro" id="IPR020103">
    <property type="entry name" value="PsdUridine_synth_cat_dom_sf"/>
</dbReference>
<dbReference type="SUPFAM" id="SSF55120">
    <property type="entry name" value="Pseudouridine synthase"/>
    <property type="match status" value="1"/>
</dbReference>
<comment type="caution">
    <text evidence="2">The sequence shown here is derived from an EMBL/GenBank/DDBJ whole genome shotgun (WGS) entry which is preliminary data.</text>
</comment>
<dbReference type="GO" id="GO:0140098">
    <property type="term" value="F:catalytic activity, acting on RNA"/>
    <property type="evidence" value="ECO:0007669"/>
    <property type="project" value="UniProtKB-ARBA"/>
</dbReference>
<feature type="domain" description="Pseudouridine synthase RsuA/RluA-like" evidence="1">
    <location>
        <begin position="310"/>
        <end position="463"/>
    </location>
</feature>
<evidence type="ECO:0000259" key="1">
    <source>
        <dbReference type="Pfam" id="PF00849"/>
    </source>
</evidence>
<evidence type="ECO:0000313" key="3">
    <source>
        <dbReference type="Proteomes" id="UP000005835"/>
    </source>
</evidence>
<dbReference type="GO" id="GO:0003723">
    <property type="term" value="F:RNA binding"/>
    <property type="evidence" value="ECO:0007669"/>
    <property type="project" value="InterPro"/>
</dbReference>
<dbReference type="EMBL" id="ADMG01000057">
    <property type="protein sequence ID" value="EKB30101.1"/>
    <property type="molecule type" value="Genomic_DNA"/>
</dbReference>
<dbReference type="InterPro" id="IPR006145">
    <property type="entry name" value="PsdUridine_synth_RsuA/RluA"/>
</dbReference>
<dbReference type="Proteomes" id="UP000005835">
    <property type="component" value="Unassembled WGS sequence"/>
</dbReference>
<sequence length="520" mass="57804">MSILMYELKGIGRPLAHILSGRRAALPPNSMPAARFFRTGFGKVPIRCRWSKMPAFPSDFTSSRRRPPMPLSSVPFVIEFPFVLGRPALLPDPWTTAPAPCVLEARRRIEAAGFVPAGFTGRVGLMLVEHDGIVRAEALLEPVRAELMTRWQDATAALVQPRVEDEDVREALLVDGKGRGTTFREVLAEVFAPFPDRDDDHGGREQRARRAVWRGFLTDGLDDPCVRLLMRRNADPARRDSSRLIALTSWWRGPSPGWDIRHDGTFCAPKSGARFLLSKLLEGIPHEPPRPQQDPAGTAEPEVLYEDDFMVVVDKPARLASVPGGSETTSAREILERTRGELFVVHRLDMGTSGVLAFAKTKEALRPLNLAFADRSAQKTYIARLEGLLEGEERQQGSIALPIALHWFERPKQCVLPVSEGGREALTDYEVIGVEDTPEGLKSLVALHPRTGRTHQLRVHCAHPEGLGLPIDGDPFYGTRGLLEETREHRLCLHAASLRITHPMTGRPLEITAPFDFPTF</sequence>
<dbReference type="GO" id="GO:0009982">
    <property type="term" value="F:pseudouridine synthase activity"/>
    <property type="evidence" value="ECO:0007669"/>
    <property type="project" value="InterPro"/>
</dbReference>
<gene>
    <name evidence="2" type="ORF">HMPREF9465_02277</name>
</gene>
<dbReference type="PANTHER" id="PTHR21600:SF89">
    <property type="entry name" value="RIBOSOMAL LARGE SUBUNIT PSEUDOURIDINE SYNTHASE A"/>
    <property type="match status" value="1"/>
</dbReference>
<dbReference type="CDD" id="cd02869">
    <property type="entry name" value="PseudoU_synth_RluA_like"/>
    <property type="match status" value="1"/>
</dbReference>
<dbReference type="InterPro" id="IPR050188">
    <property type="entry name" value="RluA_PseudoU_synthase"/>
</dbReference>
<dbReference type="Gene3D" id="3.30.2350.10">
    <property type="entry name" value="Pseudouridine synthase"/>
    <property type="match status" value="1"/>
</dbReference>
<evidence type="ECO:0000313" key="2">
    <source>
        <dbReference type="EMBL" id="EKB30101.1"/>
    </source>
</evidence>
<accession>K1JIT8</accession>
<dbReference type="STRING" id="742823.HMPREF9465_02277"/>
<dbReference type="Pfam" id="PF00849">
    <property type="entry name" value="PseudoU_synth_2"/>
    <property type="match status" value="1"/>
</dbReference>
<dbReference type="AlphaFoldDB" id="K1JIT8"/>
<dbReference type="PANTHER" id="PTHR21600">
    <property type="entry name" value="MITOCHONDRIAL RNA PSEUDOURIDINE SYNTHASE"/>
    <property type="match status" value="1"/>
</dbReference>
<reference evidence="2 3" key="1">
    <citation type="submission" date="2012-05" db="EMBL/GenBank/DDBJ databases">
        <title>The Genome Sequence of Sutterella wadsworthensis 2_1_59BFAA.</title>
        <authorList>
            <consortium name="The Broad Institute Genome Sequencing Platform"/>
            <person name="Earl A."/>
            <person name="Ward D."/>
            <person name="Feldgarden M."/>
            <person name="Gevers D."/>
            <person name="Daigneault M."/>
            <person name="Strauss J."/>
            <person name="Allen-Vercoe E."/>
            <person name="Walker B."/>
            <person name="Young S.K."/>
            <person name="Zeng Q."/>
            <person name="Gargeya S."/>
            <person name="Fitzgerald M."/>
            <person name="Haas B."/>
            <person name="Abouelleil A."/>
            <person name="Alvarado L."/>
            <person name="Arachchi H.M."/>
            <person name="Berlin A.M."/>
            <person name="Chapman S.B."/>
            <person name="Goldberg J."/>
            <person name="Griggs A."/>
            <person name="Gujja S."/>
            <person name="Hansen M."/>
            <person name="Howarth C."/>
            <person name="Imamovic A."/>
            <person name="Larimer J."/>
            <person name="McCowen C."/>
            <person name="Montmayeur A."/>
            <person name="Murphy C."/>
            <person name="Neiman D."/>
            <person name="Pearson M."/>
            <person name="Priest M."/>
            <person name="Roberts A."/>
            <person name="Saif S."/>
            <person name="Shea T."/>
            <person name="Sisk P."/>
            <person name="Sykes S."/>
            <person name="Wortman J."/>
            <person name="Nusbaum C."/>
            <person name="Birren B."/>
        </authorList>
    </citation>
    <scope>NUCLEOTIDE SEQUENCE [LARGE SCALE GENOMIC DNA]</scope>
    <source>
        <strain evidence="2 3">2_1_59BFAA</strain>
    </source>
</reference>
<name>K1JIT8_9BURK</name>
<keyword evidence="3" id="KW-1185">Reference proteome</keyword>
<dbReference type="eggNOG" id="COG0564">
    <property type="taxonomic scope" value="Bacteria"/>
</dbReference>
<proteinExistence type="predicted"/>
<protein>
    <submittedName>
        <fullName evidence="2">RluA family pseudouridine synthase</fullName>
    </submittedName>
</protein>
<dbReference type="PATRIC" id="fig|742823.3.peg.2278"/>
<dbReference type="HOGENOM" id="CLU_598417_0_0_4"/>
<dbReference type="GO" id="GO:0000455">
    <property type="term" value="P:enzyme-directed rRNA pseudouridine synthesis"/>
    <property type="evidence" value="ECO:0007669"/>
    <property type="project" value="TreeGrafter"/>
</dbReference>
<organism evidence="2 3">
    <name type="scientific">Sutterella wadsworthensis 2_1_59BFAA</name>
    <dbReference type="NCBI Taxonomy" id="742823"/>
    <lineage>
        <taxon>Bacteria</taxon>
        <taxon>Pseudomonadati</taxon>
        <taxon>Pseudomonadota</taxon>
        <taxon>Betaproteobacteria</taxon>
        <taxon>Burkholderiales</taxon>
        <taxon>Sutterellaceae</taxon>
        <taxon>Sutterella</taxon>
    </lineage>
</organism>